<dbReference type="EC" id="2.4.1.14" evidence="4"/>
<feature type="compositionally biased region" description="Gly residues" evidence="3">
    <location>
        <begin position="32"/>
        <end position="41"/>
    </location>
</feature>
<evidence type="ECO:0000256" key="2">
    <source>
        <dbReference type="ARBA" id="ARBA00022679"/>
    </source>
</evidence>
<accession>A0A0D2LUR6</accession>
<dbReference type="RefSeq" id="XP_013892376.1">
    <property type="nucleotide sequence ID" value="XM_014036922.1"/>
</dbReference>
<dbReference type="GeneID" id="25732186"/>
<name>A0A0D2LUR6_9CHLO</name>
<proteinExistence type="predicted"/>
<dbReference type="EMBL" id="KK104837">
    <property type="protein sequence ID" value="KIY93356.1"/>
    <property type="molecule type" value="Genomic_DNA"/>
</dbReference>
<evidence type="ECO:0000313" key="4">
    <source>
        <dbReference type="EMBL" id="KIY93356.1"/>
    </source>
</evidence>
<evidence type="ECO:0000256" key="3">
    <source>
        <dbReference type="SAM" id="MobiDB-lite"/>
    </source>
</evidence>
<protein>
    <submittedName>
        <fullName evidence="4">Sucrose-phosphate synthase</fullName>
        <ecNumber evidence="4">2.4.1.14</ecNumber>
    </submittedName>
</protein>
<feature type="compositionally biased region" description="Pro residues" evidence="3">
    <location>
        <begin position="19"/>
        <end position="31"/>
    </location>
</feature>
<dbReference type="InterPro" id="IPR044161">
    <property type="entry name" value="SPS"/>
</dbReference>
<evidence type="ECO:0000313" key="5">
    <source>
        <dbReference type="Proteomes" id="UP000054498"/>
    </source>
</evidence>
<dbReference type="AlphaFoldDB" id="A0A0D2LUR6"/>
<dbReference type="Proteomes" id="UP000054498">
    <property type="component" value="Unassembled WGS sequence"/>
</dbReference>
<dbReference type="PANTHER" id="PTHR46039">
    <property type="entry name" value="SUCROSE-PHOSPHATE SYNTHASE 3-RELATED"/>
    <property type="match status" value="1"/>
</dbReference>
<dbReference type="Gene3D" id="3.40.50.2000">
    <property type="entry name" value="Glycogen Phosphorylase B"/>
    <property type="match status" value="1"/>
</dbReference>
<keyword evidence="2 4" id="KW-0808">Transferase</keyword>
<feature type="region of interest" description="Disordered" evidence="3">
    <location>
        <begin position="1"/>
        <end position="41"/>
    </location>
</feature>
<keyword evidence="5" id="KW-1185">Reference proteome</keyword>
<evidence type="ECO:0000256" key="1">
    <source>
        <dbReference type="ARBA" id="ARBA00022676"/>
    </source>
</evidence>
<dbReference type="PANTHER" id="PTHR46039:SF5">
    <property type="entry name" value="SUCROSE-PHOSPHATE SYNTHASE 3-RELATED"/>
    <property type="match status" value="1"/>
</dbReference>
<reference evidence="4 5" key="1">
    <citation type="journal article" date="2013" name="BMC Genomics">
        <title>Reconstruction of the lipid metabolism for the microalga Monoraphidium neglectum from its genome sequence reveals characteristics suitable for biofuel production.</title>
        <authorList>
            <person name="Bogen C."/>
            <person name="Al-Dilaimi A."/>
            <person name="Albersmeier A."/>
            <person name="Wichmann J."/>
            <person name="Grundmann M."/>
            <person name="Rupp O."/>
            <person name="Lauersen K.J."/>
            <person name="Blifernez-Klassen O."/>
            <person name="Kalinowski J."/>
            <person name="Goesmann A."/>
            <person name="Mussgnug J.H."/>
            <person name="Kruse O."/>
        </authorList>
    </citation>
    <scope>NUCLEOTIDE SEQUENCE [LARGE SCALE GENOMIC DNA]</scope>
    <source>
        <strain evidence="4 5">SAG 48.87</strain>
    </source>
</reference>
<dbReference type="STRING" id="145388.A0A0D2LUR6"/>
<dbReference type="OrthoDB" id="512920at2759"/>
<dbReference type="KEGG" id="mng:MNEG_14607"/>
<dbReference type="GO" id="GO:0046524">
    <property type="term" value="F:sucrose-phosphate synthase activity"/>
    <property type="evidence" value="ECO:0007669"/>
    <property type="project" value="UniProtKB-EC"/>
</dbReference>
<dbReference type="SUPFAM" id="SSF53756">
    <property type="entry name" value="UDP-Glycosyltransferase/glycogen phosphorylase"/>
    <property type="match status" value="1"/>
</dbReference>
<gene>
    <name evidence="4" type="ORF">MNEG_14607</name>
</gene>
<organism evidence="4 5">
    <name type="scientific">Monoraphidium neglectum</name>
    <dbReference type="NCBI Taxonomy" id="145388"/>
    <lineage>
        <taxon>Eukaryota</taxon>
        <taxon>Viridiplantae</taxon>
        <taxon>Chlorophyta</taxon>
        <taxon>core chlorophytes</taxon>
        <taxon>Chlorophyceae</taxon>
        <taxon>CS clade</taxon>
        <taxon>Sphaeropleales</taxon>
        <taxon>Selenastraceae</taxon>
        <taxon>Monoraphidium</taxon>
    </lineage>
</organism>
<sequence length="151" mass="15746">MRNSPFLRDAPAMDIGPPAASPRAPPTPLPPGGGSGGFGGGPGAGALLGAVNSVGGGGPVPAFEDPPIWQEIFRFLRNPRKPVILAMSRPDAKKNITTLVRAYGENRALRDIANLVLVMGNRKVIDGMAASSAKVLESVLKMVDAYDLYGR</sequence>
<keyword evidence="1 4" id="KW-0328">Glycosyltransferase</keyword>